<dbReference type="KEGG" id="hlr:HALLA_20815"/>
<evidence type="ECO:0008006" key="5">
    <source>
        <dbReference type="Google" id="ProtNLM"/>
    </source>
</evidence>
<feature type="domain" description="Glycosyltransferase subfamily 4-like N-terminal" evidence="2">
    <location>
        <begin position="16"/>
        <end position="180"/>
    </location>
</feature>
<dbReference type="GeneID" id="25147678"/>
<sequence length="386" mass="41969">MNIGFYHDAAGTRESGGIAVYTQRMAAELSRNHDVYLYTRAGDVAAVLEGSDVTVVETPPIDSTAASVLERVAPLTSQDVKKLEMTGWGVRNGVFEHIETTLDVLFTFQFLDDLLVSNLVDVPTVYAFHSLSTVGLGSKLRDALSQTERVLANSEPTARRISETFGYDVDEIVYPGVDHEQFNPSATPAIESEDPIVLFVGRLVAEKGIFDLLEAVSRVEEPVELRVVGHGDADAVRARCRELDIEDSVILEGVVAHTDLPGYYAGADVFCLPTYDESFGMANVEAMACGTVPVTTTLAGIQTYATHEENSLLVEPGSPSDLADALETLLVDPATRRTLGQQARADARQFSWREQARTLERFCAEMLGVPVSSDAVSKRPIELQTP</sequence>
<dbReference type="CDD" id="cd03801">
    <property type="entry name" value="GT4_PimA-like"/>
    <property type="match status" value="1"/>
</dbReference>
<dbReference type="PANTHER" id="PTHR12526">
    <property type="entry name" value="GLYCOSYLTRANSFERASE"/>
    <property type="match status" value="1"/>
</dbReference>
<geneLocation type="plasmid" evidence="4">
    <name>3</name>
</geneLocation>
<dbReference type="Proteomes" id="UP000019024">
    <property type="component" value="Plasmid unnamed4"/>
</dbReference>
<dbReference type="OrthoDB" id="132546at2157"/>
<name>W0JZH6_9EURY</name>
<dbReference type="InterPro" id="IPR001296">
    <property type="entry name" value="Glyco_trans_1"/>
</dbReference>
<keyword evidence="4" id="KW-1185">Reference proteome</keyword>
<gene>
    <name evidence="3" type="ORF">HALLA_20815</name>
</gene>
<dbReference type="Pfam" id="PF13439">
    <property type="entry name" value="Glyco_transf_4"/>
    <property type="match status" value="1"/>
</dbReference>
<dbReference type="PANTHER" id="PTHR12526:SF635">
    <property type="entry name" value="GLYCOSYL TRANSFERASE GROUP 1"/>
    <property type="match status" value="1"/>
</dbReference>
<dbReference type="Gene3D" id="3.40.50.2000">
    <property type="entry name" value="Glycogen Phosphorylase B"/>
    <property type="match status" value="2"/>
</dbReference>
<accession>W0JZH6</accession>
<evidence type="ECO:0000259" key="1">
    <source>
        <dbReference type="Pfam" id="PF00534"/>
    </source>
</evidence>
<dbReference type="HOGENOM" id="CLU_009583_2_5_2"/>
<dbReference type="GO" id="GO:0016757">
    <property type="term" value="F:glycosyltransferase activity"/>
    <property type="evidence" value="ECO:0007669"/>
    <property type="project" value="InterPro"/>
</dbReference>
<dbReference type="EMBL" id="CP007059">
    <property type="protein sequence ID" value="AHG02348.1"/>
    <property type="molecule type" value="Genomic_DNA"/>
</dbReference>
<keyword evidence="3" id="KW-0614">Plasmid</keyword>
<dbReference type="InterPro" id="IPR028098">
    <property type="entry name" value="Glyco_trans_4-like_N"/>
</dbReference>
<feature type="domain" description="Glycosyl transferase family 1" evidence="1">
    <location>
        <begin position="189"/>
        <end position="345"/>
    </location>
</feature>
<dbReference type="AlphaFoldDB" id="W0JZH6"/>
<dbReference type="RefSeq" id="WP_049955148.1">
    <property type="nucleotide sequence ID" value="NZ_CP007059.1"/>
</dbReference>
<proteinExistence type="predicted"/>
<evidence type="ECO:0000313" key="4">
    <source>
        <dbReference type="Proteomes" id="UP000019024"/>
    </source>
</evidence>
<dbReference type="Pfam" id="PF00534">
    <property type="entry name" value="Glycos_transf_1"/>
    <property type="match status" value="1"/>
</dbReference>
<organism evidence="3 4">
    <name type="scientific">Halostagnicola larsenii XH-48</name>
    <dbReference type="NCBI Taxonomy" id="797299"/>
    <lineage>
        <taxon>Archaea</taxon>
        <taxon>Methanobacteriati</taxon>
        <taxon>Methanobacteriota</taxon>
        <taxon>Stenosarchaea group</taxon>
        <taxon>Halobacteria</taxon>
        <taxon>Halobacteriales</taxon>
        <taxon>Natrialbaceae</taxon>
        <taxon>Halostagnicola</taxon>
    </lineage>
</organism>
<dbReference type="eggNOG" id="arCOG01403">
    <property type="taxonomic scope" value="Archaea"/>
</dbReference>
<reference evidence="3 4" key="1">
    <citation type="submission" date="2014-01" db="EMBL/GenBank/DDBJ databases">
        <authorList>
            <consortium name="DOE Joint Genome Institute"/>
            <person name="Anderson I."/>
            <person name="Huntemann M."/>
            <person name="Han J."/>
            <person name="Chen A."/>
            <person name="Kyrpides N."/>
            <person name="Mavromatis K."/>
            <person name="Markowitz V."/>
            <person name="Palaniappan K."/>
            <person name="Ivanova N."/>
            <person name="Schaumberg A."/>
            <person name="Pati A."/>
            <person name="Liolios K."/>
            <person name="Nordberg H.P."/>
            <person name="Cantor M.N."/>
            <person name="Hua S.X."/>
            <person name="Woyke T."/>
        </authorList>
    </citation>
    <scope>NUCLEOTIDE SEQUENCE [LARGE SCALE GENOMIC DNA]</scope>
    <source>
        <strain evidence="3 4">XH-48</strain>
        <plasmid evidence="4">3</plasmid>
    </source>
</reference>
<evidence type="ECO:0000313" key="3">
    <source>
        <dbReference type="EMBL" id="AHG02348.1"/>
    </source>
</evidence>
<protein>
    <recommendedName>
        <fullName evidence="5">Glycosyl transferase family 1</fullName>
    </recommendedName>
</protein>
<dbReference type="SUPFAM" id="SSF53756">
    <property type="entry name" value="UDP-Glycosyltransferase/glycogen phosphorylase"/>
    <property type="match status" value="1"/>
</dbReference>
<evidence type="ECO:0000259" key="2">
    <source>
        <dbReference type="Pfam" id="PF13439"/>
    </source>
</evidence>